<reference evidence="1 2" key="1">
    <citation type="submission" date="2024-09" db="EMBL/GenBank/DDBJ databases">
        <title>Genome sequencing and assembly of Phytophthora oleae, isolate VK10A, causative agent of rot of olive drupes.</title>
        <authorList>
            <person name="Conti Taguali S."/>
            <person name="Riolo M."/>
            <person name="La Spada F."/>
            <person name="Cacciola S.O."/>
            <person name="Dionisio G."/>
        </authorList>
    </citation>
    <scope>NUCLEOTIDE SEQUENCE [LARGE SCALE GENOMIC DNA]</scope>
    <source>
        <strain evidence="1 2">VK10A</strain>
    </source>
</reference>
<dbReference type="Proteomes" id="UP001632037">
    <property type="component" value="Unassembled WGS sequence"/>
</dbReference>
<evidence type="ECO:0000313" key="2">
    <source>
        <dbReference type="Proteomes" id="UP001632037"/>
    </source>
</evidence>
<sequence length="100" mass="10765">MCKLLSPALADSSSLGPDASRLVANVRMVNCAMWHLCHCETSTTNTVNLARQQAKESHGSRVFRGVSVVFATSLDLRRSTGTAGCASKLSSRRQQDAARK</sequence>
<dbReference type="AlphaFoldDB" id="A0ABD3EYY8"/>
<organism evidence="1 2">
    <name type="scientific">Phytophthora oleae</name>
    <dbReference type="NCBI Taxonomy" id="2107226"/>
    <lineage>
        <taxon>Eukaryota</taxon>
        <taxon>Sar</taxon>
        <taxon>Stramenopiles</taxon>
        <taxon>Oomycota</taxon>
        <taxon>Peronosporomycetes</taxon>
        <taxon>Peronosporales</taxon>
        <taxon>Peronosporaceae</taxon>
        <taxon>Phytophthora</taxon>
    </lineage>
</organism>
<name>A0ABD3EYY8_9STRA</name>
<accession>A0ABD3EYY8</accession>
<dbReference type="EMBL" id="JBIMZQ010000047">
    <property type="protein sequence ID" value="KAL3659416.1"/>
    <property type="molecule type" value="Genomic_DNA"/>
</dbReference>
<gene>
    <name evidence="1" type="ORF">V7S43_015687</name>
</gene>
<keyword evidence="2" id="KW-1185">Reference proteome</keyword>
<protein>
    <submittedName>
        <fullName evidence="1">Uncharacterized protein</fullName>
    </submittedName>
</protein>
<evidence type="ECO:0000313" key="1">
    <source>
        <dbReference type="EMBL" id="KAL3659416.1"/>
    </source>
</evidence>
<proteinExistence type="predicted"/>
<comment type="caution">
    <text evidence="1">The sequence shown here is derived from an EMBL/GenBank/DDBJ whole genome shotgun (WGS) entry which is preliminary data.</text>
</comment>